<comment type="function">
    <text evidence="3">Involved in chemotaxis. Part of a chemotaxis signal transduction system that modulates chemotaxis in response to various stimuli. Catalyzes the demethylation of specific methylglutamate residues introduced into the chemoreceptors (methyl-accepting chemotaxis proteins or MCP) by CheR. Also mediates the irreversible deamidation of specific glutamine residues to glutamic acid.</text>
</comment>
<dbReference type="NCBIfam" id="NF001965">
    <property type="entry name" value="PRK00742.1"/>
    <property type="match status" value="1"/>
</dbReference>
<feature type="region of interest" description="Disordered" evidence="6">
    <location>
        <begin position="133"/>
        <end position="199"/>
    </location>
</feature>
<dbReference type="PROSITE" id="PS50122">
    <property type="entry name" value="CHEB"/>
    <property type="match status" value="1"/>
</dbReference>
<dbReference type="CDD" id="cd17541">
    <property type="entry name" value="REC_CheB-like"/>
    <property type="match status" value="1"/>
</dbReference>
<feature type="compositionally biased region" description="Pro residues" evidence="6">
    <location>
        <begin position="155"/>
        <end position="186"/>
    </location>
</feature>
<comment type="domain">
    <text evidence="3">Contains a C-terminal catalytic domain, and an N-terminal region which modulates catalytic activity.</text>
</comment>
<dbReference type="InterPro" id="IPR035909">
    <property type="entry name" value="CheB_C"/>
</dbReference>
<dbReference type="Pfam" id="PF01339">
    <property type="entry name" value="CheB_methylest"/>
    <property type="match status" value="1"/>
</dbReference>
<dbReference type="Gene3D" id="3.40.50.180">
    <property type="entry name" value="Methylesterase CheB, C-terminal domain"/>
    <property type="match status" value="1"/>
</dbReference>
<dbReference type="SUPFAM" id="SSF52738">
    <property type="entry name" value="Methylesterase CheB, C-terminal domain"/>
    <property type="match status" value="1"/>
</dbReference>
<evidence type="ECO:0000256" key="3">
    <source>
        <dbReference type="HAMAP-Rule" id="MF_00099"/>
    </source>
</evidence>
<dbReference type="EMBL" id="BOMY01000044">
    <property type="protein sequence ID" value="GIF24215.1"/>
    <property type="molecule type" value="Genomic_DNA"/>
</dbReference>
<dbReference type="CDD" id="cd16432">
    <property type="entry name" value="CheB_Rec"/>
    <property type="match status" value="1"/>
</dbReference>
<dbReference type="GO" id="GO:0006935">
    <property type="term" value="P:chemotaxis"/>
    <property type="evidence" value="ECO:0007669"/>
    <property type="project" value="UniProtKB-UniRule"/>
</dbReference>
<dbReference type="PROSITE" id="PS50110">
    <property type="entry name" value="RESPONSE_REGULATORY"/>
    <property type="match status" value="1"/>
</dbReference>
<name>A0A919TXH3_9ACTN</name>
<feature type="domain" description="CheB-type methylesterase" evidence="8">
    <location>
        <begin position="193"/>
        <end position="386"/>
    </location>
</feature>
<dbReference type="GO" id="GO:0000156">
    <property type="term" value="F:phosphorelay response regulator activity"/>
    <property type="evidence" value="ECO:0007669"/>
    <property type="project" value="InterPro"/>
</dbReference>
<dbReference type="PANTHER" id="PTHR42872">
    <property type="entry name" value="PROTEIN-GLUTAMATE METHYLESTERASE/PROTEIN-GLUTAMINE GLUTAMINASE"/>
    <property type="match status" value="1"/>
</dbReference>
<protein>
    <recommendedName>
        <fullName evidence="3">Protein-glutamate methylesterase/protein-glutamine glutaminase</fullName>
        <ecNumber evidence="3">3.1.1.61</ecNumber>
        <ecNumber evidence="3">3.5.1.44</ecNumber>
    </recommendedName>
</protein>
<gene>
    <name evidence="3" type="primary">cheB</name>
    <name evidence="9" type="ORF">Ate02nite_69450</name>
</gene>
<dbReference type="PANTHER" id="PTHR42872:SF3">
    <property type="entry name" value="PROTEIN-GLUTAMATE METHYLESTERASE_PROTEIN-GLUTAMINE GLUTAMINASE 1"/>
    <property type="match status" value="1"/>
</dbReference>
<dbReference type="SMART" id="SM00448">
    <property type="entry name" value="REC"/>
    <property type="match status" value="1"/>
</dbReference>
<dbReference type="PIRSF" id="PIRSF000876">
    <property type="entry name" value="RR_chemtxs_CheB"/>
    <property type="match status" value="1"/>
</dbReference>
<comment type="subcellular location">
    <subcellularLocation>
        <location evidence="3">Cytoplasm</location>
    </subcellularLocation>
</comment>
<evidence type="ECO:0000256" key="2">
    <source>
        <dbReference type="ARBA" id="ARBA00048267"/>
    </source>
</evidence>
<evidence type="ECO:0000259" key="8">
    <source>
        <dbReference type="PROSITE" id="PS50122"/>
    </source>
</evidence>
<dbReference type="RefSeq" id="WP_203812091.1">
    <property type="nucleotide sequence ID" value="NZ_BOMY01000044.1"/>
</dbReference>
<keyword evidence="3 4" id="KW-0145">Chemotaxis</keyword>
<comment type="caution">
    <text evidence="9">The sequence shown here is derived from an EMBL/GenBank/DDBJ whole genome shotgun (WGS) entry which is preliminary data.</text>
</comment>
<dbReference type="InterPro" id="IPR001789">
    <property type="entry name" value="Sig_transdc_resp-reg_receiver"/>
</dbReference>
<dbReference type="InterPro" id="IPR000673">
    <property type="entry name" value="Sig_transdc_resp-reg_Me-estase"/>
</dbReference>
<comment type="similarity">
    <text evidence="3">Belongs to the CheB family.</text>
</comment>
<comment type="catalytic activity">
    <reaction evidence="3">
        <text>L-glutaminyl-[protein] + H2O = L-glutamyl-[protein] + NH4(+)</text>
        <dbReference type="Rhea" id="RHEA:16441"/>
        <dbReference type="Rhea" id="RHEA-COMP:10207"/>
        <dbReference type="Rhea" id="RHEA-COMP:10208"/>
        <dbReference type="ChEBI" id="CHEBI:15377"/>
        <dbReference type="ChEBI" id="CHEBI:28938"/>
        <dbReference type="ChEBI" id="CHEBI:29973"/>
        <dbReference type="ChEBI" id="CHEBI:30011"/>
        <dbReference type="EC" id="3.5.1.44"/>
    </reaction>
</comment>
<dbReference type="GO" id="GO:0008984">
    <property type="term" value="F:protein-glutamate methylesterase activity"/>
    <property type="evidence" value="ECO:0007669"/>
    <property type="project" value="UniProtKB-UniRule"/>
</dbReference>
<keyword evidence="3" id="KW-0963">Cytoplasm</keyword>
<dbReference type="GO" id="GO:0050568">
    <property type="term" value="F:protein-glutamine glutaminase activity"/>
    <property type="evidence" value="ECO:0007669"/>
    <property type="project" value="UniProtKB-UniRule"/>
</dbReference>
<reference evidence="9" key="1">
    <citation type="submission" date="2021-01" db="EMBL/GenBank/DDBJ databases">
        <title>Whole genome shotgun sequence of Actinoplanes tereljensis NBRC 105297.</title>
        <authorList>
            <person name="Komaki H."/>
            <person name="Tamura T."/>
        </authorList>
    </citation>
    <scope>NUCLEOTIDE SEQUENCE</scope>
    <source>
        <strain evidence="9">NBRC 105297</strain>
    </source>
</reference>
<keyword evidence="1 3" id="KW-0378">Hydrolase</keyword>
<feature type="modified residue" description="4-aspartylphosphate" evidence="3 5">
    <location>
        <position position="54"/>
    </location>
</feature>
<evidence type="ECO:0000256" key="5">
    <source>
        <dbReference type="PROSITE-ProRule" id="PRU00169"/>
    </source>
</evidence>
<accession>A0A919TXH3</accession>
<keyword evidence="10" id="KW-1185">Reference proteome</keyword>
<dbReference type="EC" id="3.1.1.61" evidence="3"/>
<dbReference type="SUPFAM" id="SSF52172">
    <property type="entry name" value="CheY-like"/>
    <property type="match status" value="1"/>
</dbReference>
<evidence type="ECO:0000313" key="9">
    <source>
        <dbReference type="EMBL" id="GIF24215.1"/>
    </source>
</evidence>
<dbReference type="AlphaFoldDB" id="A0A919TXH3"/>
<dbReference type="HAMAP" id="MF_00099">
    <property type="entry name" value="CheB_chemtxs"/>
    <property type="match status" value="1"/>
</dbReference>
<dbReference type="Pfam" id="PF00072">
    <property type="entry name" value="Response_reg"/>
    <property type="match status" value="1"/>
</dbReference>
<comment type="catalytic activity">
    <reaction evidence="2 3">
        <text>[protein]-L-glutamate 5-O-methyl ester + H2O = L-glutamyl-[protein] + methanol + H(+)</text>
        <dbReference type="Rhea" id="RHEA:23236"/>
        <dbReference type="Rhea" id="RHEA-COMP:10208"/>
        <dbReference type="Rhea" id="RHEA-COMP:10311"/>
        <dbReference type="ChEBI" id="CHEBI:15377"/>
        <dbReference type="ChEBI" id="CHEBI:15378"/>
        <dbReference type="ChEBI" id="CHEBI:17790"/>
        <dbReference type="ChEBI" id="CHEBI:29973"/>
        <dbReference type="ChEBI" id="CHEBI:82795"/>
        <dbReference type="EC" id="3.1.1.61"/>
    </reaction>
</comment>
<feature type="active site" evidence="3 4">
    <location>
        <position position="232"/>
    </location>
</feature>
<evidence type="ECO:0000256" key="1">
    <source>
        <dbReference type="ARBA" id="ARBA00022801"/>
    </source>
</evidence>
<keyword evidence="3 5" id="KW-0597">Phosphoprotein</keyword>
<evidence type="ECO:0000313" key="10">
    <source>
        <dbReference type="Proteomes" id="UP000623608"/>
    </source>
</evidence>
<evidence type="ECO:0000256" key="6">
    <source>
        <dbReference type="SAM" id="MobiDB-lite"/>
    </source>
</evidence>
<comment type="PTM">
    <text evidence="3">Phosphorylated by CheA. Phosphorylation of the N-terminal regulatory domain activates the methylesterase activity.</text>
</comment>
<dbReference type="Proteomes" id="UP000623608">
    <property type="component" value="Unassembled WGS sequence"/>
</dbReference>
<dbReference type="InterPro" id="IPR008248">
    <property type="entry name" value="CheB-like"/>
</dbReference>
<feature type="active site" evidence="3 4">
    <location>
        <position position="205"/>
    </location>
</feature>
<dbReference type="Gene3D" id="3.40.50.2300">
    <property type="match status" value="1"/>
</dbReference>
<dbReference type="InterPro" id="IPR011006">
    <property type="entry name" value="CheY-like_superfamily"/>
</dbReference>
<feature type="domain" description="Response regulatory" evidence="7">
    <location>
        <begin position="3"/>
        <end position="121"/>
    </location>
</feature>
<proteinExistence type="inferred from homology"/>
<dbReference type="GO" id="GO:0005737">
    <property type="term" value="C:cytoplasm"/>
    <property type="evidence" value="ECO:0007669"/>
    <property type="project" value="UniProtKB-SubCell"/>
</dbReference>
<feature type="active site" evidence="3 4">
    <location>
        <position position="328"/>
    </location>
</feature>
<evidence type="ECO:0000259" key="7">
    <source>
        <dbReference type="PROSITE" id="PS50110"/>
    </source>
</evidence>
<organism evidence="9 10">
    <name type="scientific">Paractinoplanes tereljensis</name>
    <dbReference type="NCBI Taxonomy" id="571912"/>
    <lineage>
        <taxon>Bacteria</taxon>
        <taxon>Bacillati</taxon>
        <taxon>Actinomycetota</taxon>
        <taxon>Actinomycetes</taxon>
        <taxon>Micromonosporales</taxon>
        <taxon>Micromonosporaceae</taxon>
        <taxon>Paractinoplanes</taxon>
    </lineage>
</organism>
<evidence type="ECO:0000256" key="4">
    <source>
        <dbReference type="PROSITE-ProRule" id="PRU00050"/>
    </source>
</evidence>
<dbReference type="EC" id="3.5.1.44" evidence="3"/>
<sequence length="393" mass="40378">MITVLVVDDSVVVRRLIVDALGGAENIEVVGTASNGLLAQAKIDQLKPDVITMDIEMPQMDGIEAVRELRKRHKQIPVIMFSTLSAAGASATLEALAAGATDYVTKPSNVGSVNESIAAVRTQLVPKIHALGGKRRAAGAPAGPPGRPDAAAPSRPRPGAAPPRAGLPPAGPPGRPGAAPAGPPPRPVKRGTPGGKIDILAIGSSTGGPDALTKVLTGIPADIPVPIVITQHMPPVFTRMFAERLDRSTPLHVVEATDGMELQPGWAYIAPGDSHLVLHRRGTATLTQLSSAPPENSCRPAVDVMFRSVAALYGASCYATVLTGMGHDGRGGAKVLRDAGAEILAQDEATSVVWGMPGAVVGAGLADEILPLDRIAAHLISRVKTGRSAAVAR</sequence>